<keyword evidence="3" id="KW-1185">Reference proteome</keyword>
<feature type="transmembrane region" description="Helical" evidence="1">
    <location>
        <begin position="108"/>
        <end position="125"/>
    </location>
</feature>
<feature type="transmembrane region" description="Helical" evidence="1">
    <location>
        <begin position="259"/>
        <end position="279"/>
    </location>
</feature>
<comment type="caution">
    <text evidence="2">The sequence shown here is derived from an EMBL/GenBank/DDBJ whole genome shotgun (WGS) entry which is preliminary data.</text>
</comment>
<keyword evidence="1" id="KW-1133">Transmembrane helix</keyword>
<keyword evidence="1" id="KW-0812">Transmembrane</keyword>
<accession>A0ABS1CWE9</accession>
<sequence length="431" mass="45147">MAEAGWVALCCALGLAAALAILLPPYPPLQDFPEWAWQGDLLARILGGESLPGLSLATWPVPNSSVQAMLGLLSLALPAAVAAKAFLLALVAAAVALALALGWRYQPQAPGAFAAVLLVAVFLHAGFWNGYANYQLGLLLLGAWFLLPEARRGQALPILAFSLLIFFTHAMVFAAFGLLLGLSALLRWRLLPTILGLLPAAALTLWYLAAGAGGQATEARSLGGVAAFLGYKAYTLAKLGPYHNFVFATGGDAALRPALHWGGAAANALFAAGLGLALLLGLQAAWRDRRLAWPALLAAGLLLAGFAVLPDLVQNVVNPGERLLLPALLILLLVLPLPALLLRGLGLGAILLLGCVLLLATTRQGWDRPLHFTELDPARTELFRHRPTAFACKWAALRDGAQPGMPGWQPLSFATSLLLGPTQAGCTGRPG</sequence>
<dbReference type="Proteomes" id="UP000697995">
    <property type="component" value="Unassembled WGS sequence"/>
</dbReference>
<proteinExistence type="predicted"/>
<gene>
    <name evidence="2" type="ORF">CKO45_11420</name>
</gene>
<reference evidence="2 3" key="1">
    <citation type="journal article" date="2020" name="Microorganisms">
        <title>Osmotic Adaptation and Compatible Solute Biosynthesis of Phototrophic Bacteria as Revealed from Genome Analyses.</title>
        <authorList>
            <person name="Imhoff J.F."/>
            <person name="Rahn T."/>
            <person name="Kunzel S."/>
            <person name="Keller A."/>
            <person name="Neulinger S.C."/>
        </authorList>
    </citation>
    <scope>NUCLEOTIDE SEQUENCE [LARGE SCALE GENOMIC DNA]</scope>
    <source>
        <strain evidence="2 3">DSM 15382</strain>
    </source>
</reference>
<feature type="transmembrane region" description="Helical" evidence="1">
    <location>
        <begin position="159"/>
        <end position="184"/>
    </location>
</feature>
<feature type="transmembrane region" description="Helical" evidence="1">
    <location>
        <begin position="291"/>
        <end position="309"/>
    </location>
</feature>
<evidence type="ECO:0000313" key="3">
    <source>
        <dbReference type="Proteomes" id="UP000697995"/>
    </source>
</evidence>
<evidence type="ECO:0000256" key="1">
    <source>
        <dbReference type="SAM" id="Phobius"/>
    </source>
</evidence>
<organism evidence="2 3">
    <name type="scientific">Paracraurococcus ruber</name>
    <dbReference type="NCBI Taxonomy" id="77675"/>
    <lineage>
        <taxon>Bacteria</taxon>
        <taxon>Pseudomonadati</taxon>
        <taxon>Pseudomonadota</taxon>
        <taxon>Alphaproteobacteria</taxon>
        <taxon>Acetobacterales</taxon>
        <taxon>Roseomonadaceae</taxon>
        <taxon>Paracraurococcus</taxon>
    </lineage>
</organism>
<keyword evidence="1" id="KW-0472">Membrane</keyword>
<name>A0ABS1CWE9_9PROT</name>
<feature type="transmembrane region" description="Helical" evidence="1">
    <location>
        <begin position="68"/>
        <end position="101"/>
    </location>
</feature>
<protein>
    <submittedName>
        <fullName evidence="2">Uncharacterized protein</fullName>
    </submittedName>
</protein>
<feature type="transmembrane region" description="Helical" evidence="1">
    <location>
        <begin position="329"/>
        <end position="360"/>
    </location>
</feature>
<feature type="transmembrane region" description="Helical" evidence="1">
    <location>
        <begin position="190"/>
        <end position="209"/>
    </location>
</feature>
<dbReference type="EMBL" id="NRSG01000070">
    <property type="protein sequence ID" value="MBK1658842.1"/>
    <property type="molecule type" value="Genomic_DNA"/>
</dbReference>
<evidence type="ECO:0000313" key="2">
    <source>
        <dbReference type="EMBL" id="MBK1658842.1"/>
    </source>
</evidence>